<dbReference type="GO" id="GO:0004410">
    <property type="term" value="F:homocitrate synthase activity"/>
    <property type="evidence" value="ECO:0007669"/>
    <property type="project" value="UniProtKB-EC"/>
</dbReference>
<gene>
    <name evidence="6" type="primary">aksA</name>
    <name evidence="6" type="ORF">APG11_01807</name>
</gene>
<comment type="caution">
    <text evidence="6">The sequence shown here is derived from an EMBL/GenBank/DDBJ whole genome shotgun (WGS) entry which is preliminary data.</text>
</comment>
<evidence type="ECO:0000256" key="3">
    <source>
        <dbReference type="ARBA" id="ARBA00048363"/>
    </source>
</evidence>
<dbReference type="PROSITE" id="PS00816">
    <property type="entry name" value="AIPM_HOMOCIT_SYNTH_2"/>
    <property type="match status" value="1"/>
</dbReference>
<feature type="domain" description="Pyruvate carboxyltransferase" evidence="5">
    <location>
        <begin position="23"/>
        <end position="274"/>
    </location>
</feature>
<dbReference type="InterPro" id="IPR002034">
    <property type="entry name" value="AIPM/Hcit_synth_CS"/>
</dbReference>
<dbReference type="CDD" id="cd07940">
    <property type="entry name" value="DRE_TIM_IPMS"/>
    <property type="match status" value="1"/>
</dbReference>
<dbReference type="EC" id="2.3.3.14" evidence="6"/>
<dbReference type="PROSITE" id="PS00815">
    <property type="entry name" value="AIPM_HOMOCIT_SYNTH_1"/>
    <property type="match status" value="1"/>
</dbReference>
<dbReference type="PANTHER" id="PTHR42880">
    <property type="entry name" value="HOMOCITRATE SYNTHASE"/>
    <property type="match status" value="1"/>
</dbReference>
<sequence length="392" mass="43564">MKSFVSPYNFFEGVNLKEDPKNIIVYDTTLRDGEQTPGICFTPDEKLEIAIKLDELGVPQIEAGFPVVSDGERRAIRNITKQNLNSEILALTRTLKNDIDVALSCDVDGIITFIGTSDLHLKYKLKMTREEALSRAVEAVEYGKSHGIFVAFTAEDSTRTDLDFLIELYKATTDAGADRVHIADTTGSIRPMGMKYLVSQIKNKIDNTLGIHCHDDFGLAVANSLAAFEAGARAISTTVNGIGERAGNASLEEVIMNLRFLYGIEMPFKYEVIYELSRLVEKYTTMPVPQNKAVVGDNVFSHESGIHVSAVRAEPLTYEPYMPEFVGQKRRIILGKHCGMSCIDAKLEELRLSVPQSEKENLILKVKEMAERGAKVGDKEFKNMVQEILSKG</sequence>
<dbReference type="PATRIC" id="fig|1706437.3.peg.1817"/>
<dbReference type="InterPro" id="IPR011830">
    <property type="entry name" value="LEU1_arch"/>
</dbReference>
<dbReference type="InterPro" id="IPR000891">
    <property type="entry name" value="PYR_CT"/>
</dbReference>
<organism evidence="6 7">
    <name type="scientific">Candidatus Methanofastidiosum methylothiophilum</name>
    <dbReference type="NCBI Taxonomy" id="1705564"/>
    <lineage>
        <taxon>Archaea</taxon>
        <taxon>Methanobacteriati</taxon>
        <taxon>Methanobacteriota</taxon>
        <taxon>Stenosarchaea group</taxon>
        <taxon>Candidatus Methanofastidiosia</taxon>
        <taxon>Candidatus Methanofastidiosales</taxon>
        <taxon>Candidatus Methanofastidiosaceae</taxon>
        <taxon>Candidatus Methanofastidiosum</taxon>
    </lineage>
</organism>
<dbReference type="Gene3D" id="1.10.238.260">
    <property type="match status" value="1"/>
</dbReference>
<dbReference type="Gene3D" id="3.20.20.70">
    <property type="entry name" value="Aldolase class I"/>
    <property type="match status" value="1"/>
</dbReference>
<dbReference type="EMBL" id="LNGF01000059">
    <property type="protein sequence ID" value="KYC46578.1"/>
    <property type="molecule type" value="Genomic_DNA"/>
</dbReference>
<dbReference type="Pfam" id="PF22617">
    <property type="entry name" value="HCS_D2"/>
    <property type="match status" value="1"/>
</dbReference>
<proteinExistence type="inferred from homology"/>
<keyword evidence="6" id="KW-0012">Acyltransferase</keyword>
<dbReference type="InterPro" id="IPR054691">
    <property type="entry name" value="LeuA/HCS_post-cat"/>
</dbReference>
<dbReference type="Proteomes" id="UP000091929">
    <property type="component" value="Unassembled WGS sequence"/>
</dbReference>
<dbReference type="AlphaFoldDB" id="A0A150INV9"/>
<dbReference type="FunFam" id="3.20.20.70:FF:000010">
    <property type="entry name" value="2-isopropylmalate synthase"/>
    <property type="match status" value="1"/>
</dbReference>
<comment type="similarity">
    <text evidence="1 4">Belongs to the alpha-IPM synthase/homocitrate synthase family.</text>
</comment>
<dbReference type="NCBIfam" id="TIGR02090">
    <property type="entry name" value="LEU1_arch"/>
    <property type="match status" value="1"/>
</dbReference>
<name>A0A150INV9_9EURY</name>
<dbReference type="GO" id="GO:0019752">
    <property type="term" value="P:carboxylic acid metabolic process"/>
    <property type="evidence" value="ECO:0007669"/>
    <property type="project" value="InterPro"/>
</dbReference>
<evidence type="ECO:0000259" key="5">
    <source>
        <dbReference type="PROSITE" id="PS50991"/>
    </source>
</evidence>
<accession>A0A150INV9</accession>
<evidence type="ECO:0000256" key="4">
    <source>
        <dbReference type="RuleBase" id="RU003523"/>
    </source>
</evidence>
<dbReference type="Pfam" id="PF00682">
    <property type="entry name" value="HMGL-like"/>
    <property type="match status" value="1"/>
</dbReference>
<keyword evidence="2 4" id="KW-0808">Transferase</keyword>
<dbReference type="InterPro" id="IPR013785">
    <property type="entry name" value="Aldolase_TIM"/>
</dbReference>
<evidence type="ECO:0000313" key="7">
    <source>
        <dbReference type="Proteomes" id="UP000091929"/>
    </source>
</evidence>
<dbReference type="PANTHER" id="PTHR42880:SF1">
    <property type="entry name" value="ISOPROPYLMALATE_HOMOCITRATE_CITRAMALATE SYNTHASE FAMILY PROTEIN"/>
    <property type="match status" value="1"/>
</dbReference>
<reference evidence="6 7" key="1">
    <citation type="journal article" date="2016" name="ISME J.">
        <title>Chasing the elusive Euryarchaeota class WSA2: genomes reveal a uniquely fastidious methyl-reducing methanogen.</title>
        <authorList>
            <person name="Nobu M.K."/>
            <person name="Narihiro T."/>
            <person name="Kuroda K."/>
            <person name="Mei R."/>
            <person name="Liu W.T."/>
        </authorList>
    </citation>
    <scope>NUCLEOTIDE SEQUENCE [LARGE SCALE GENOMIC DNA]</scope>
    <source>
        <strain evidence="6">B15fssc0709_Meth_Bin003</strain>
    </source>
</reference>
<evidence type="ECO:0000256" key="2">
    <source>
        <dbReference type="ARBA" id="ARBA00022679"/>
    </source>
</evidence>
<dbReference type="PROSITE" id="PS50991">
    <property type="entry name" value="PYR_CT"/>
    <property type="match status" value="1"/>
</dbReference>
<comment type="catalytic activity">
    <reaction evidence="3">
        <text>acetyl-CoA + 2-oxoglutarate + H2O = (2R)-homocitrate + CoA + H(+)</text>
        <dbReference type="Rhea" id="RHEA:12929"/>
        <dbReference type="ChEBI" id="CHEBI:15377"/>
        <dbReference type="ChEBI" id="CHEBI:15378"/>
        <dbReference type="ChEBI" id="CHEBI:16810"/>
        <dbReference type="ChEBI" id="CHEBI:57287"/>
        <dbReference type="ChEBI" id="CHEBI:57288"/>
        <dbReference type="ChEBI" id="CHEBI:58884"/>
        <dbReference type="EC" id="2.3.3.14"/>
    </reaction>
    <physiologicalReaction direction="left-to-right" evidence="3">
        <dbReference type="Rhea" id="RHEA:12930"/>
    </physiologicalReaction>
</comment>
<protein>
    <submittedName>
        <fullName evidence="6">Putative homocitrate synthase AksA</fullName>
        <ecNumber evidence="6">2.3.3.14</ecNumber>
    </submittedName>
</protein>
<evidence type="ECO:0000313" key="6">
    <source>
        <dbReference type="EMBL" id="KYC46578.1"/>
    </source>
</evidence>
<evidence type="ECO:0000256" key="1">
    <source>
        <dbReference type="ARBA" id="ARBA00006154"/>
    </source>
</evidence>
<dbReference type="SUPFAM" id="SSF51569">
    <property type="entry name" value="Aldolase"/>
    <property type="match status" value="1"/>
</dbReference>